<feature type="compositionally biased region" description="Basic and acidic residues" evidence="1">
    <location>
        <begin position="89"/>
        <end position="102"/>
    </location>
</feature>
<protein>
    <submittedName>
        <fullName evidence="2">Uncharacterized protein</fullName>
    </submittedName>
</protein>
<keyword evidence="3" id="KW-1185">Reference proteome</keyword>
<evidence type="ECO:0000313" key="3">
    <source>
        <dbReference type="Proteomes" id="UP000761534"/>
    </source>
</evidence>
<sequence>MLVRIAIVYYAVRDIQGLGVPDLSDSFSDTDVVCFVVVETVKGEGRAAPEGALGDLVPDAIDPRWDVVDDTRLEADVRVDDEDGAEDSVQDRGHGVSERQDCQWDQGYGHDTLEAPVVRAMDSVGLGKLSSLVDGANNATRRLGDGAADMSQAQGSCRTHKHARSRTHGAAQGTGSESAQ</sequence>
<accession>A0A642UJ43</accession>
<feature type="region of interest" description="Disordered" evidence="1">
    <location>
        <begin position="80"/>
        <end position="108"/>
    </location>
</feature>
<reference evidence="2" key="1">
    <citation type="journal article" date="2019" name="G3 (Bethesda)">
        <title>Genome Assemblies of Two Rare Opportunistic Yeast Pathogens: Diutina rugosa (syn. Candida rugosa) and Trichomonascus ciferrii (syn. Candida ciferrii).</title>
        <authorList>
            <person name="Mixao V."/>
            <person name="Saus E."/>
            <person name="Hansen A.P."/>
            <person name="Lass-Florl C."/>
            <person name="Gabaldon T."/>
        </authorList>
    </citation>
    <scope>NUCLEOTIDE SEQUENCE</scope>
    <source>
        <strain evidence="2">CBS 4856</strain>
    </source>
</reference>
<dbReference type="Proteomes" id="UP000761534">
    <property type="component" value="Unassembled WGS sequence"/>
</dbReference>
<feature type="compositionally biased region" description="Basic residues" evidence="1">
    <location>
        <begin position="158"/>
        <end position="167"/>
    </location>
</feature>
<proteinExistence type="predicted"/>
<gene>
    <name evidence="2" type="ORF">TRICI_006289</name>
</gene>
<name>A0A642UJ43_9ASCO</name>
<evidence type="ECO:0000256" key="1">
    <source>
        <dbReference type="SAM" id="MobiDB-lite"/>
    </source>
</evidence>
<evidence type="ECO:0000313" key="2">
    <source>
        <dbReference type="EMBL" id="KAA8899919.1"/>
    </source>
</evidence>
<feature type="region of interest" description="Disordered" evidence="1">
    <location>
        <begin position="142"/>
        <end position="180"/>
    </location>
</feature>
<dbReference type="AlphaFoldDB" id="A0A642UJ43"/>
<dbReference type="VEuPathDB" id="FungiDB:TRICI_006289"/>
<organism evidence="2 3">
    <name type="scientific">Trichomonascus ciferrii</name>
    <dbReference type="NCBI Taxonomy" id="44093"/>
    <lineage>
        <taxon>Eukaryota</taxon>
        <taxon>Fungi</taxon>
        <taxon>Dikarya</taxon>
        <taxon>Ascomycota</taxon>
        <taxon>Saccharomycotina</taxon>
        <taxon>Dipodascomycetes</taxon>
        <taxon>Dipodascales</taxon>
        <taxon>Trichomonascaceae</taxon>
        <taxon>Trichomonascus</taxon>
        <taxon>Trichomonascus ciferrii complex</taxon>
    </lineage>
</organism>
<comment type="caution">
    <text evidence="2">The sequence shown here is derived from an EMBL/GenBank/DDBJ whole genome shotgun (WGS) entry which is preliminary data.</text>
</comment>
<dbReference type="EMBL" id="SWFS01000514">
    <property type="protein sequence ID" value="KAA8899919.1"/>
    <property type="molecule type" value="Genomic_DNA"/>
</dbReference>